<proteinExistence type="predicted"/>
<protein>
    <recommendedName>
        <fullName evidence="1">Glycosyltransferase 2-like domain-containing protein</fullName>
    </recommendedName>
</protein>
<sequence>MSLVSIIMPTYNSMATVQESLDSIISQTHRPLEIITIDDCSVDGSYAFAKAYAAKNSSQEITFITLKNTTNSGAGITRNKGIDAATGTYIAFLDADDLWKQHKLETQINAMKSQDALVCYGAYEIFKTIPEKPIAIHKVFEKLTYQKLHKSNYLGNLTGIYNAAVLGKIAVPNLRKRQDWAMWLDIVKKAGSAIGIQEPIASYRLGDGLSSNKLDLIKYNYAVYRSHLGYSTIKSCWMMLRFFYEQFIVKNRMKVKVDFLKSE</sequence>
<evidence type="ECO:0000259" key="1">
    <source>
        <dbReference type="Pfam" id="PF00535"/>
    </source>
</evidence>
<dbReference type="OrthoDB" id="9815829at2"/>
<reference evidence="2 3" key="1">
    <citation type="submission" date="2018-02" db="EMBL/GenBank/DDBJ databases">
        <title>Genomic Encyclopedia of Archaeal and Bacterial Type Strains, Phase II (KMG-II): from individual species to whole genera.</title>
        <authorList>
            <person name="Goeker M."/>
        </authorList>
    </citation>
    <scope>NUCLEOTIDE SEQUENCE [LARGE SCALE GENOMIC DNA]</scope>
    <source>
        <strain evidence="2 3">DSM 16809</strain>
    </source>
</reference>
<dbReference type="PANTHER" id="PTHR22916:SF3">
    <property type="entry name" value="UDP-GLCNAC:BETAGAL BETA-1,3-N-ACETYLGLUCOSAMINYLTRANSFERASE-LIKE PROTEIN 1"/>
    <property type="match status" value="1"/>
</dbReference>
<dbReference type="SUPFAM" id="SSF53448">
    <property type="entry name" value="Nucleotide-diphospho-sugar transferases"/>
    <property type="match status" value="1"/>
</dbReference>
<dbReference type="EMBL" id="PTJE01000001">
    <property type="protein sequence ID" value="PPK96638.1"/>
    <property type="molecule type" value="Genomic_DNA"/>
</dbReference>
<evidence type="ECO:0000313" key="3">
    <source>
        <dbReference type="Proteomes" id="UP000239002"/>
    </source>
</evidence>
<dbReference type="PANTHER" id="PTHR22916">
    <property type="entry name" value="GLYCOSYLTRANSFERASE"/>
    <property type="match status" value="1"/>
</dbReference>
<organism evidence="2 3">
    <name type="scientific">Nonlabens xylanidelens</name>
    <dbReference type="NCBI Taxonomy" id="191564"/>
    <lineage>
        <taxon>Bacteria</taxon>
        <taxon>Pseudomonadati</taxon>
        <taxon>Bacteroidota</taxon>
        <taxon>Flavobacteriia</taxon>
        <taxon>Flavobacteriales</taxon>
        <taxon>Flavobacteriaceae</taxon>
        <taxon>Nonlabens</taxon>
    </lineage>
</organism>
<comment type="caution">
    <text evidence="2">The sequence shown here is derived from an EMBL/GenBank/DDBJ whole genome shotgun (WGS) entry which is preliminary data.</text>
</comment>
<keyword evidence="3" id="KW-1185">Reference proteome</keyword>
<dbReference type="RefSeq" id="WP_104514186.1">
    <property type="nucleotide sequence ID" value="NZ_MQVW01000027.1"/>
</dbReference>
<dbReference type="AlphaFoldDB" id="A0A2S6IR02"/>
<feature type="domain" description="Glycosyltransferase 2-like" evidence="1">
    <location>
        <begin position="5"/>
        <end position="150"/>
    </location>
</feature>
<name>A0A2S6IR02_9FLAO</name>
<dbReference type="Proteomes" id="UP000239002">
    <property type="component" value="Unassembled WGS sequence"/>
</dbReference>
<gene>
    <name evidence="2" type="ORF">LY01_00461</name>
</gene>
<dbReference type="GO" id="GO:0016758">
    <property type="term" value="F:hexosyltransferase activity"/>
    <property type="evidence" value="ECO:0007669"/>
    <property type="project" value="UniProtKB-ARBA"/>
</dbReference>
<evidence type="ECO:0000313" key="2">
    <source>
        <dbReference type="EMBL" id="PPK96638.1"/>
    </source>
</evidence>
<dbReference type="InterPro" id="IPR029044">
    <property type="entry name" value="Nucleotide-diphossugar_trans"/>
</dbReference>
<accession>A0A2S6IR02</accession>
<dbReference type="Pfam" id="PF00535">
    <property type="entry name" value="Glycos_transf_2"/>
    <property type="match status" value="1"/>
</dbReference>
<dbReference type="CDD" id="cd00761">
    <property type="entry name" value="Glyco_tranf_GTA_type"/>
    <property type="match status" value="1"/>
</dbReference>
<dbReference type="InterPro" id="IPR001173">
    <property type="entry name" value="Glyco_trans_2-like"/>
</dbReference>
<dbReference type="Gene3D" id="3.90.550.10">
    <property type="entry name" value="Spore Coat Polysaccharide Biosynthesis Protein SpsA, Chain A"/>
    <property type="match status" value="1"/>
</dbReference>